<evidence type="ECO:0000313" key="1">
    <source>
        <dbReference type="EMBL" id="MDW8549146.1"/>
    </source>
</evidence>
<reference evidence="1 2" key="1">
    <citation type="submission" date="2023-11" db="EMBL/GenBank/DDBJ databases">
        <title>First isolation, identification, and characterization of non-pathogenic Epilithonimonas ginsengisoli isolated from diseased farmed rainbow trout (Oncorhynchus mykiss) in Chile.</title>
        <authorList>
            <person name="Miranda C.D."/>
            <person name="Irgang R."/>
            <person name="Concha C."/>
            <person name="Rojas R."/>
            <person name="Avendano R."/>
        </authorList>
    </citation>
    <scope>NUCLEOTIDE SEQUENCE [LARGE SCALE GENOMIC DNA]</scope>
    <source>
        <strain evidence="1 2">FP99</strain>
    </source>
</reference>
<evidence type="ECO:0000313" key="2">
    <source>
        <dbReference type="Proteomes" id="UP001204439"/>
    </source>
</evidence>
<accession>A0ABU4JHI6</accession>
<proteinExistence type="predicted"/>
<dbReference type="RefSeq" id="WP_318767750.1">
    <property type="nucleotide sequence ID" value="NZ_JAMXLT020000014.1"/>
</dbReference>
<comment type="caution">
    <text evidence="1">The sequence shown here is derived from an EMBL/GenBank/DDBJ whole genome shotgun (WGS) entry which is preliminary data.</text>
</comment>
<keyword evidence="2" id="KW-1185">Reference proteome</keyword>
<dbReference type="EMBL" id="JAMXLT020000014">
    <property type="protein sequence ID" value="MDW8549146.1"/>
    <property type="molecule type" value="Genomic_DNA"/>
</dbReference>
<sequence>MSIGFLFKNTQDENIEMDSDKIKKISNNENEILFLNFGRNGFKIESR</sequence>
<protein>
    <submittedName>
        <fullName evidence="1">Uncharacterized protein</fullName>
    </submittedName>
</protein>
<organism evidence="1 2">
    <name type="scientific">Epilithonimonas ginsengisoli</name>
    <dbReference type="NCBI Taxonomy" id="1245592"/>
    <lineage>
        <taxon>Bacteria</taxon>
        <taxon>Pseudomonadati</taxon>
        <taxon>Bacteroidota</taxon>
        <taxon>Flavobacteriia</taxon>
        <taxon>Flavobacteriales</taxon>
        <taxon>Weeksellaceae</taxon>
        <taxon>Chryseobacterium group</taxon>
        <taxon>Epilithonimonas</taxon>
    </lineage>
</organism>
<dbReference type="Proteomes" id="UP001204439">
    <property type="component" value="Unassembled WGS sequence"/>
</dbReference>
<name>A0ABU4JHI6_9FLAO</name>
<gene>
    <name evidence="1" type="ORF">NG800_009495</name>
</gene>